<proteinExistence type="inferred from homology"/>
<comment type="subunit">
    <text evidence="4 15">Heterotetramer consisting of two non-identical subunits: a beta subunit (TrpG) and a large alpha subunit (TrpE).</text>
</comment>
<keyword evidence="11 15" id="KW-0057">Aromatic amino acid biosynthesis</keyword>
<dbReference type="SUPFAM" id="SSF56322">
    <property type="entry name" value="ADC synthase"/>
    <property type="match status" value="1"/>
</dbReference>
<evidence type="ECO:0000256" key="14">
    <source>
        <dbReference type="ARBA" id="ARBA00047683"/>
    </source>
</evidence>
<evidence type="ECO:0000256" key="8">
    <source>
        <dbReference type="ARBA" id="ARBA00022723"/>
    </source>
</evidence>
<dbReference type="InterPro" id="IPR006805">
    <property type="entry name" value="Anth_synth_I_N"/>
</dbReference>
<dbReference type="PANTHER" id="PTHR11236">
    <property type="entry name" value="AMINOBENZOATE/ANTHRANILATE SYNTHASE"/>
    <property type="match status" value="1"/>
</dbReference>
<dbReference type="Pfam" id="PF00425">
    <property type="entry name" value="Chorismate_bind"/>
    <property type="match status" value="1"/>
</dbReference>
<evidence type="ECO:0000256" key="4">
    <source>
        <dbReference type="ARBA" id="ARBA00011575"/>
    </source>
</evidence>
<dbReference type="NCBIfam" id="TIGR00564">
    <property type="entry name" value="trpE_most"/>
    <property type="match status" value="1"/>
</dbReference>
<accession>A0A917AV02</accession>
<evidence type="ECO:0000256" key="2">
    <source>
        <dbReference type="ARBA" id="ARBA00004873"/>
    </source>
</evidence>
<dbReference type="Pfam" id="PF04715">
    <property type="entry name" value="Anth_synt_I_N"/>
    <property type="match status" value="1"/>
</dbReference>
<gene>
    <name evidence="15" type="primary">trpE</name>
    <name evidence="18" type="ORF">GCM10007140_29390</name>
</gene>
<evidence type="ECO:0000256" key="7">
    <source>
        <dbReference type="ARBA" id="ARBA00022605"/>
    </source>
</evidence>
<evidence type="ECO:0000259" key="17">
    <source>
        <dbReference type="Pfam" id="PF04715"/>
    </source>
</evidence>
<dbReference type="Proteomes" id="UP000605259">
    <property type="component" value="Unassembled WGS sequence"/>
</dbReference>
<comment type="pathway">
    <text evidence="2 15">Amino-acid biosynthesis; L-tryptophan biosynthesis; L-tryptophan from chorismate: step 1/5.</text>
</comment>
<name>A0A917AV02_9BACI</name>
<dbReference type="InterPro" id="IPR019999">
    <property type="entry name" value="Anth_synth_I-like"/>
</dbReference>
<evidence type="ECO:0000256" key="13">
    <source>
        <dbReference type="ARBA" id="ARBA00025634"/>
    </source>
</evidence>
<comment type="catalytic activity">
    <reaction evidence="14 15">
        <text>chorismate + L-glutamine = anthranilate + pyruvate + L-glutamate + H(+)</text>
        <dbReference type="Rhea" id="RHEA:21732"/>
        <dbReference type="ChEBI" id="CHEBI:15361"/>
        <dbReference type="ChEBI" id="CHEBI:15378"/>
        <dbReference type="ChEBI" id="CHEBI:16567"/>
        <dbReference type="ChEBI" id="CHEBI:29748"/>
        <dbReference type="ChEBI" id="CHEBI:29985"/>
        <dbReference type="ChEBI" id="CHEBI:58359"/>
        <dbReference type="EC" id="4.1.3.27"/>
    </reaction>
</comment>
<dbReference type="InterPro" id="IPR015890">
    <property type="entry name" value="Chorismate_C"/>
</dbReference>
<keyword evidence="10 15" id="KW-0460">Magnesium</keyword>
<evidence type="ECO:0000256" key="3">
    <source>
        <dbReference type="ARBA" id="ARBA00009562"/>
    </source>
</evidence>
<comment type="function">
    <text evidence="13 15">Part of a heterotetrameric complex that catalyzes the two-step biosynthesis of anthranilate, an intermediate in the biosynthesis of L-tryptophan. In the first step, the glutamine-binding beta subunit (TrpG) of anthranilate synthase (AS) provides the glutamine amidotransferase activity which generates ammonia as a substrate that, along with chorismate, is used in the second step, catalyzed by the large alpha subunit of AS (TrpE) to produce anthranilate. In the absence of TrpG, TrpE can synthesize anthranilate directly from chorismate and high concentrations of ammonia.</text>
</comment>
<keyword evidence="7 15" id="KW-0028">Amino-acid biosynthesis</keyword>
<dbReference type="EC" id="4.1.3.27" evidence="5 15"/>
<evidence type="ECO:0000256" key="11">
    <source>
        <dbReference type="ARBA" id="ARBA00023141"/>
    </source>
</evidence>
<dbReference type="InterPro" id="IPR005256">
    <property type="entry name" value="Anth_synth_I_PabB"/>
</dbReference>
<evidence type="ECO:0000256" key="10">
    <source>
        <dbReference type="ARBA" id="ARBA00022842"/>
    </source>
</evidence>
<comment type="caution">
    <text evidence="18">The sequence shown here is derived from an EMBL/GenBank/DDBJ whole genome shotgun (WGS) entry which is preliminary data.</text>
</comment>
<evidence type="ECO:0000256" key="12">
    <source>
        <dbReference type="ARBA" id="ARBA00023239"/>
    </source>
</evidence>
<dbReference type="AlphaFoldDB" id="A0A917AV02"/>
<comment type="cofactor">
    <cofactor evidence="1 15">
        <name>Mg(2+)</name>
        <dbReference type="ChEBI" id="CHEBI:18420"/>
    </cofactor>
</comment>
<dbReference type="GO" id="GO:0004049">
    <property type="term" value="F:anthranilate synthase activity"/>
    <property type="evidence" value="ECO:0007669"/>
    <property type="project" value="UniProtKB-EC"/>
</dbReference>
<evidence type="ECO:0000256" key="6">
    <source>
        <dbReference type="ARBA" id="ARBA00020653"/>
    </source>
</evidence>
<keyword evidence="8 15" id="KW-0479">Metal-binding</keyword>
<reference evidence="18" key="2">
    <citation type="submission" date="2020-09" db="EMBL/GenBank/DDBJ databases">
        <authorList>
            <person name="Sun Q."/>
            <person name="Zhou Y."/>
        </authorList>
    </citation>
    <scope>NUCLEOTIDE SEQUENCE</scope>
    <source>
        <strain evidence="18">CGMCC 1.12698</strain>
    </source>
</reference>
<dbReference type="PRINTS" id="PR00095">
    <property type="entry name" value="ANTSNTHASEI"/>
</dbReference>
<evidence type="ECO:0000313" key="19">
    <source>
        <dbReference type="Proteomes" id="UP000605259"/>
    </source>
</evidence>
<evidence type="ECO:0000259" key="16">
    <source>
        <dbReference type="Pfam" id="PF00425"/>
    </source>
</evidence>
<sequence length="473" mass="53623">MNITKEQFMELKEAKKDFLVIRDIAGDELTPIGMYYRLSGTKKFLLESSLKKEEKGRYSFIGMNPSVEVISKKGIIEVHEGKKGTTRKGKMLDVLQEVIRAVEVETDLPFIGGAVGYIGYDVVRQYETIGEGIEDDLHISEAHMMVYQIVVVFDHELQKASVVYLYRKDDVASYEEITQQLLKIESELYATSQPRAISVQVDGVVTTNMEKEEYMELVERAKQYIRDGDIFQVVLSQRFETKFHGDTFDLYRKLRISNPSPYMYYVDFGSYQVIGSSPESVMSVKEKIVTTNPIAGTRPRGATKKQDEEVARELLLNEKERAEHLMLVDLGRNDLGFVSEIGSVSLRKFMEIEKYSHVMHLVSEVVGELREGMTCFDALPWCFPAGTVSGAPKIRAMQIIDELETIRRHIYAGTVGYISYTGDMDMALAIRTIVAKDNCAYVQAGAGIVYDSIPQQEFEETVNKAKALMEVLK</sequence>
<dbReference type="EMBL" id="BMFK01000002">
    <property type="protein sequence ID" value="GGE77846.1"/>
    <property type="molecule type" value="Genomic_DNA"/>
</dbReference>
<keyword evidence="9 15" id="KW-0822">Tryptophan biosynthesis</keyword>
<keyword evidence="19" id="KW-1185">Reference proteome</keyword>
<evidence type="ECO:0000256" key="1">
    <source>
        <dbReference type="ARBA" id="ARBA00001946"/>
    </source>
</evidence>
<dbReference type="PANTHER" id="PTHR11236:SF48">
    <property type="entry name" value="ISOCHORISMATE SYNTHASE MENF"/>
    <property type="match status" value="1"/>
</dbReference>
<organism evidence="18 19">
    <name type="scientific">Priestia taiwanensis</name>
    <dbReference type="NCBI Taxonomy" id="1347902"/>
    <lineage>
        <taxon>Bacteria</taxon>
        <taxon>Bacillati</taxon>
        <taxon>Bacillota</taxon>
        <taxon>Bacilli</taxon>
        <taxon>Bacillales</taxon>
        <taxon>Bacillaceae</taxon>
        <taxon>Priestia</taxon>
    </lineage>
</organism>
<protein>
    <recommendedName>
        <fullName evidence="6 15">Anthranilate synthase component 1</fullName>
        <ecNumber evidence="5 15">4.1.3.27</ecNumber>
    </recommendedName>
</protein>
<evidence type="ECO:0000256" key="15">
    <source>
        <dbReference type="RuleBase" id="RU364045"/>
    </source>
</evidence>
<dbReference type="GO" id="GO:0046872">
    <property type="term" value="F:metal ion binding"/>
    <property type="evidence" value="ECO:0007669"/>
    <property type="project" value="UniProtKB-KW"/>
</dbReference>
<evidence type="ECO:0000256" key="5">
    <source>
        <dbReference type="ARBA" id="ARBA00012266"/>
    </source>
</evidence>
<feature type="domain" description="Chorismate-utilising enzyme C-terminal" evidence="16">
    <location>
        <begin position="211"/>
        <end position="464"/>
    </location>
</feature>
<keyword evidence="12 15" id="KW-0456">Lyase</keyword>
<evidence type="ECO:0000256" key="9">
    <source>
        <dbReference type="ARBA" id="ARBA00022822"/>
    </source>
</evidence>
<dbReference type="Gene3D" id="3.60.120.10">
    <property type="entry name" value="Anthranilate synthase"/>
    <property type="match status" value="1"/>
</dbReference>
<feature type="domain" description="Anthranilate synthase component I N-terminal" evidence="17">
    <location>
        <begin position="27"/>
        <end position="159"/>
    </location>
</feature>
<dbReference type="GO" id="GO:0000162">
    <property type="term" value="P:L-tryptophan biosynthetic process"/>
    <property type="evidence" value="ECO:0007669"/>
    <property type="project" value="UniProtKB-KW"/>
</dbReference>
<evidence type="ECO:0000313" key="18">
    <source>
        <dbReference type="EMBL" id="GGE77846.1"/>
    </source>
</evidence>
<reference evidence="18" key="1">
    <citation type="journal article" date="2014" name="Int. J. Syst. Evol. Microbiol.">
        <title>Complete genome sequence of Corynebacterium casei LMG S-19264T (=DSM 44701T), isolated from a smear-ripened cheese.</title>
        <authorList>
            <consortium name="US DOE Joint Genome Institute (JGI-PGF)"/>
            <person name="Walter F."/>
            <person name="Albersmeier A."/>
            <person name="Kalinowski J."/>
            <person name="Ruckert C."/>
        </authorList>
    </citation>
    <scope>NUCLEOTIDE SEQUENCE</scope>
    <source>
        <strain evidence="18">CGMCC 1.12698</strain>
    </source>
</reference>
<comment type="similarity">
    <text evidence="3 15">Belongs to the anthranilate synthase component I family.</text>
</comment>
<dbReference type="InterPro" id="IPR005801">
    <property type="entry name" value="ADC_synthase"/>
</dbReference>